<comment type="caution">
    <text evidence="1">The sequence shown here is derived from an EMBL/GenBank/DDBJ whole genome shotgun (WGS) entry which is preliminary data.</text>
</comment>
<dbReference type="Pfam" id="PF05930">
    <property type="entry name" value="Phage_AlpA"/>
    <property type="match status" value="1"/>
</dbReference>
<accession>A0A4R0EQS7</accession>
<dbReference type="OrthoDB" id="6702281at2"/>
<dbReference type="RefSeq" id="WP_131270196.1">
    <property type="nucleotide sequence ID" value="NZ_SJOA01000001.1"/>
</dbReference>
<dbReference type="AlphaFoldDB" id="A0A4R0EQS7"/>
<evidence type="ECO:0000313" key="1">
    <source>
        <dbReference type="EMBL" id="TCB62239.1"/>
    </source>
</evidence>
<dbReference type="Gene3D" id="1.10.238.160">
    <property type="match status" value="1"/>
</dbReference>
<name>A0A4R0EQS7_9GAMM</name>
<evidence type="ECO:0000313" key="2">
    <source>
        <dbReference type="Proteomes" id="UP000291380"/>
    </source>
</evidence>
<organism evidence="1 2">
    <name type="scientific">Acinetobacter terrae</name>
    <dbReference type="NCBI Taxonomy" id="2731247"/>
    <lineage>
        <taxon>Bacteria</taxon>
        <taxon>Pseudomonadati</taxon>
        <taxon>Pseudomonadota</taxon>
        <taxon>Gammaproteobacteria</taxon>
        <taxon>Moraxellales</taxon>
        <taxon>Moraxellaceae</taxon>
        <taxon>Acinetobacter</taxon>
        <taxon>Acinetobacter Taxon 24</taxon>
    </lineage>
</organism>
<proteinExistence type="predicted"/>
<dbReference type="EMBL" id="SJOA01000001">
    <property type="protein sequence ID" value="TCB62239.1"/>
    <property type="molecule type" value="Genomic_DNA"/>
</dbReference>
<protein>
    <submittedName>
        <fullName evidence="1">AlpA family phage regulatory protein</fullName>
    </submittedName>
</protein>
<sequence>MNIDKRVRASEFMSLLSVGRTKFYRMLKHGEIPKPIRLSEKDVFWHESQVKKEVEKYKQESDNIACT</sequence>
<gene>
    <name evidence="1" type="ORF">E0H85_01580</name>
</gene>
<dbReference type="Proteomes" id="UP000291380">
    <property type="component" value="Unassembled WGS sequence"/>
</dbReference>
<reference evidence="1 2" key="1">
    <citation type="submission" date="2019-02" db="EMBL/GenBank/DDBJ databases">
        <title>High diversity of culturable Acinetobacter species in natural soil and water ecosystems.</title>
        <authorList>
            <person name="Radolfova-Krizova L."/>
            <person name="Nemec A."/>
        </authorList>
    </citation>
    <scope>NUCLEOTIDE SEQUENCE [LARGE SCALE GENOMIC DNA]</scope>
    <source>
        <strain evidence="1 2">ANC 4281</strain>
    </source>
</reference>
<dbReference type="InterPro" id="IPR010260">
    <property type="entry name" value="AlpA"/>
</dbReference>